<comment type="caution">
    <text evidence="8">The sequence shown here is derived from an EMBL/GenBank/DDBJ whole genome shotgun (WGS) entry which is preliminary data.</text>
</comment>
<dbReference type="InterPro" id="IPR003660">
    <property type="entry name" value="HAMP_dom"/>
</dbReference>
<dbReference type="PANTHER" id="PTHR43531:SF14">
    <property type="entry name" value="METHYL-ACCEPTING CHEMOTAXIS PROTEIN I-RELATED"/>
    <property type="match status" value="1"/>
</dbReference>
<keyword evidence="5" id="KW-0812">Transmembrane</keyword>
<evidence type="ECO:0000259" key="6">
    <source>
        <dbReference type="PROSITE" id="PS50111"/>
    </source>
</evidence>
<dbReference type="EMBL" id="JBDPZC010000001">
    <property type="protein sequence ID" value="MEO3711481.1"/>
    <property type="molecule type" value="Genomic_DNA"/>
</dbReference>
<feature type="coiled-coil region" evidence="4">
    <location>
        <begin position="112"/>
        <end position="139"/>
    </location>
</feature>
<dbReference type="InterPro" id="IPR024478">
    <property type="entry name" value="HlyB_4HB_MCP"/>
</dbReference>
<proteinExistence type="inferred from homology"/>
<dbReference type="Gene3D" id="1.10.287.950">
    <property type="entry name" value="Methyl-accepting chemotaxis protein"/>
    <property type="match status" value="1"/>
</dbReference>
<evidence type="ECO:0000259" key="7">
    <source>
        <dbReference type="PROSITE" id="PS50885"/>
    </source>
</evidence>
<dbReference type="CDD" id="cd19411">
    <property type="entry name" value="MCP2201-like_sensor"/>
    <property type="match status" value="1"/>
</dbReference>
<dbReference type="InterPro" id="IPR047347">
    <property type="entry name" value="YvaQ-like_sensor"/>
</dbReference>
<dbReference type="PANTHER" id="PTHR43531">
    <property type="entry name" value="PROTEIN ICFG"/>
    <property type="match status" value="1"/>
</dbReference>
<dbReference type="PROSITE" id="PS50885">
    <property type="entry name" value="HAMP"/>
    <property type="match status" value="1"/>
</dbReference>
<dbReference type="Pfam" id="PF00015">
    <property type="entry name" value="MCPsignal"/>
    <property type="match status" value="1"/>
</dbReference>
<name>A0ABV0G8U6_9BURK</name>
<evidence type="ECO:0000313" key="9">
    <source>
        <dbReference type="Proteomes" id="UP001462640"/>
    </source>
</evidence>
<keyword evidence="3" id="KW-0807">Transducer</keyword>
<dbReference type="InterPro" id="IPR004089">
    <property type="entry name" value="MCPsignal_dom"/>
</dbReference>
<accession>A0ABV0G8U6</accession>
<protein>
    <submittedName>
        <fullName evidence="8">Methyl-accepting chemotaxis protein</fullName>
    </submittedName>
</protein>
<feature type="domain" description="Methyl-accepting transducer" evidence="6">
    <location>
        <begin position="268"/>
        <end position="497"/>
    </location>
</feature>
<dbReference type="SMART" id="SM00283">
    <property type="entry name" value="MA"/>
    <property type="match status" value="1"/>
</dbReference>
<dbReference type="Pfam" id="PF00672">
    <property type="entry name" value="HAMP"/>
    <property type="match status" value="1"/>
</dbReference>
<reference evidence="8 9" key="1">
    <citation type="submission" date="2024-05" db="EMBL/GenBank/DDBJ databases">
        <title>Roseateles sp. 2.12 16S ribosomal RNA gene Genome sequencing and assembly.</title>
        <authorList>
            <person name="Woo H."/>
        </authorList>
    </citation>
    <scope>NUCLEOTIDE SEQUENCE [LARGE SCALE GENOMIC DNA]</scope>
    <source>
        <strain evidence="8 9">2.12</strain>
    </source>
</reference>
<dbReference type="InterPro" id="IPR051310">
    <property type="entry name" value="MCP_chemotaxis"/>
</dbReference>
<keyword evidence="4" id="KW-0175">Coiled coil</keyword>
<evidence type="ECO:0000313" key="8">
    <source>
        <dbReference type="EMBL" id="MEO3711481.1"/>
    </source>
</evidence>
<comment type="similarity">
    <text evidence="2">Belongs to the methyl-accepting chemotaxis (MCP) protein family.</text>
</comment>
<organism evidence="8 9">
    <name type="scientific">Roseateles flavus</name>
    <dbReference type="NCBI Taxonomy" id="3149041"/>
    <lineage>
        <taxon>Bacteria</taxon>
        <taxon>Pseudomonadati</taxon>
        <taxon>Pseudomonadota</taxon>
        <taxon>Betaproteobacteria</taxon>
        <taxon>Burkholderiales</taxon>
        <taxon>Sphaerotilaceae</taxon>
        <taxon>Roseateles</taxon>
    </lineage>
</organism>
<dbReference type="Pfam" id="PF12729">
    <property type="entry name" value="4HB_MCP_1"/>
    <property type="match status" value="1"/>
</dbReference>
<dbReference type="SUPFAM" id="SSF58104">
    <property type="entry name" value="Methyl-accepting chemotaxis protein (MCP) signaling domain"/>
    <property type="match status" value="1"/>
</dbReference>
<sequence length="512" mass="54399">MEFLNNWRLRTRVLAGFALVMALLIGASAVGVVRVSKLDQSIEQMVEVDMRALELTRQWAGLSEISIQRRVVSMAVDDEAFVKAFTRKSKETSASIDKIQSELDKLARTPEADKLTDVIGEARKKYQASREELVKAKAAGTDIKPRVIEELIPAMENYLQAINAYADYTHTLLDASKIAARDAASATRSIVLGLLALATLLGIGVAFAIAGSVTGPAAQARQLAMSIADGDLTQQTRHQGRDEMAELNQALAHMQTKLASTIQGVRNAAEQVRLASSEIATGNLDLSNRTEQAASSLEETGAAMQALSEGVQQNADAARQADGLAKEASTVAGRGGEMVEQVIQTMAEIQQSSTKIGDIIGVIDGIAFQTNILALNAAVEAARAGEQGRGFAVVASEVRALAQRSAQAAREIKTLISASTERVESGSRQVTETGSTMRDVVGSVQRVTQIIGEISSSSASQALTLGEIGQAVSHLDQMTQQNAALVEQSAAAAQSLKEQAQELVQAVESFRL</sequence>
<keyword evidence="1" id="KW-0488">Methylation</keyword>
<feature type="domain" description="HAMP" evidence="7">
    <location>
        <begin position="211"/>
        <end position="263"/>
    </location>
</feature>
<dbReference type="RefSeq" id="WP_347605302.1">
    <property type="nucleotide sequence ID" value="NZ_JBDPZC010000001.1"/>
</dbReference>
<dbReference type="PROSITE" id="PS50111">
    <property type="entry name" value="CHEMOTAXIS_TRANSDUC_2"/>
    <property type="match status" value="1"/>
</dbReference>
<dbReference type="CDD" id="cd06225">
    <property type="entry name" value="HAMP"/>
    <property type="match status" value="1"/>
</dbReference>
<keyword evidence="9" id="KW-1185">Reference proteome</keyword>
<evidence type="ECO:0000256" key="1">
    <source>
        <dbReference type="ARBA" id="ARBA00022481"/>
    </source>
</evidence>
<dbReference type="CDD" id="cd11386">
    <property type="entry name" value="MCP_signal"/>
    <property type="match status" value="1"/>
</dbReference>
<keyword evidence="5" id="KW-1133">Transmembrane helix</keyword>
<evidence type="ECO:0000256" key="2">
    <source>
        <dbReference type="ARBA" id="ARBA00029447"/>
    </source>
</evidence>
<keyword evidence="5" id="KW-0472">Membrane</keyword>
<evidence type="ECO:0000256" key="4">
    <source>
        <dbReference type="SAM" id="Coils"/>
    </source>
</evidence>
<feature type="transmembrane region" description="Helical" evidence="5">
    <location>
        <begin position="190"/>
        <end position="213"/>
    </location>
</feature>
<evidence type="ECO:0000256" key="5">
    <source>
        <dbReference type="SAM" id="Phobius"/>
    </source>
</evidence>
<evidence type="ECO:0000256" key="3">
    <source>
        <dbReference type="PROSITE-ProRule" id="PRU00284"/>
    </source>
</evidence>
<dbReference type="Proteomes" id="UP001462640">
    <property type="component" value="Unassembled WGS sequence"/>
</dbReference>
<gene>
    <name evidence="8" type="ORF">ABDJ40_01730</name>
</gene>
<dbReference type="SMART" id="SM00304">
    <property type="entry name" value="HAMP"/>
    <property type="match status" value="1"/>
</dbReference>